<sequence>MHDSTPGAPPPQDGEVVTDEGTVGGPPAELDAFVGRSAELGALAGALGPEELPAVTLPSGTIAFRR</sequence>
<comment type="caution">
    <text evidence="2">The sequence shown here is derived from an EMBL/GenBank/DDBJ whole genome shotgun (WGS) entry which is preliminary data.</text>
</comment>
<feature type="region of interest" description="Disordered" evidence="1">
    <location>
        <begin position="1"/>
        <end position="28"/>
    </location>
</feature>
<evidence type="ECO:0000256" key="1">
    <source>
        <dbReference type="SAM" id="MobiDB-lite"/>
    </source>
</evidence>
<proteinExistence type="predicted"/>
<accession>A0ABV1W4W4</accession>
<feature type="non-terminal residue" evidence="2">
    <location>
        <position position="66"/>
    </location>
</feature>
<reference evidence="2 3" key="1">
    <citation type="submission" date="2024-06" db="EMBL/GenBank/DDBJ databases">
        <title>The Natural Products Discovery Center: Release of the First 8490 Sequenced Strains for Exploring Actinobacteria Biosynthetic Diversity.</title>
        <authorList>
            <person name="Kalkreuter E."/>
            <person name="Kautsar S.A."/>
            <person name="Yang D."/>
            <person name="Bader C.D."/>
            <person name="Teijaro C.N."/>
            <person name="Fluegel L."/>
            <person name="Davis C.M."/>
            <person name="Simpson J.R."/>
            <person name="Lauterbach L."/>
            <person name="Steele A.D."/>
            <person name="Gui C."/>
            <person name="Meng S."/>
            <person name="Li G."/>
            <person name="Viehrig K."/>
            <person name="Ye F."/>
            <person name="Su P."/>
            <person name="Kiefer A.F."/>
            <person name="Nichols A."/>
            <person name="Cepeda A.J."/>
            <person name="Yan W."/>
            <person name="Fan B."/>
            <person name="Jiang Y."/>
            <person name="Adhikari A."/>
            <person name="Zheng C.-J."/>
            <person name="Schuster L."/>
            <person name="Cowan T.M."/>
            <person name="Smanski M.J."/>
            <person name="Chevrette M.G."/>
            <person name="De Carvalho L.P.S."/>
            <person name="Shen B."/>
        </authorList>
    </citation>
    <scope>NUCLEOTIDE SEQUENCE [LARGE SCALE GENOMIC DNA]</scope>
    <source>
        <strain evidence="2 3">NPDC000634</strain>
    </source>
</reference>
<dbReference type="Proteomes" id="UP001458415">
    <property type="component" value="Unassembled WGS sequence"/>
</dbReference>
<dbReference type="EMBL" id="JBEPCU010000338">
    <property type="protein sequence ID" value="MER6979232.1"/>
    <property type="molecule type" value="Genomic_DNA"/>
</dbReference>
<name>A0ABV1W4W4_9ACTN</name>
<evidence type="ECO:0000313" key="2">
    <source>
        <dbReference type="EMBL" id="MER6979232.1"/>
    </source>
</evidence>
<organism evidence="2 3">
    <name type="scientific">Streptomyces carpinensis</name>
    <dbReference type="NCBI Taxonomy" id="66369"/>
    <lineage>
        <taxon>Bacteria</taxon>
        <taxon>Bacillati</taxon>
        <taxon>Actinomycetota</taxon>
        <taxon>Actinomycetes</taxon>
        <taxon>Kitasatosporales</taxon>
        <taxon>Streptomycetaceae</taxon>
        <taxon>Streptomyces</taxon>
    </lineage>
</organism>
<evidence type="ECO:0000313" key="3">
    <source>
        <dbReference type="Proteomes" id="UP001458415"/>
    </source>
</evidence>
<protein>
    <submittedName>
        <fullName evidence="2">Uncharacterized protein</fullName>
    </submittedName>
</protein>
<keyword evidence="3" id="KW-1185">Reference proteome</keyword>
<feature type="compositionally biased region" description="Low complexity" evidence="1">
    <location>
        <begin position="13"/>
        <end position="27"/>
    </location>
</feature>
<gene>
    <name evidence="2" type="ORF">ABT317_20130</name>
</gene>